<accession>A0ABP0LW58</accession>
<feature type="region of interest" description="Disordered" evidence="2">
    <location>
        <begin position="878"/>
        <end position="897"/>
    </location>
</feature>
<keyword evidence="1" id="KW-0175">Coiled coil</keyword>
<evidence type="ECO:0000256" key="2">
    <source>
        <dbReference type="SAM" id="MobiDB-lite"/>
    </source>
</evidence>
<name>A0ABP0LW58_9DINO</name>
<feature type="coiled-coil region" evidence="1">
    <location>
        <begin position="1513"/>
        <end position="1540"/>
    </location>
</feature>
<proteinExistence type="predicted"/>
<keyword evidence="4" id="KW-1185">Reference proteome</keyword>
<sequence length="1781" mass="202626">MADERSDVADLDLVEARVHLAAAQYHNSLANGKLVPRPPGLPRSRPASAGARVCVRPGSAPLQRRGSQELRAEGAQDALGVLLGPWGNCCYQAPPGIITRTLHDIAEMLRVSATRRERRKNLVITCRQKFLPSTESMERLHASIIGRSLGRSFAHVLLMTKVLMGFREAVHTARLSNALQRRTGWLRSEKCQPDERCLEFHFQHWRHYTTSSLQQRAAEAEILRGRESVLEVFAQGRDELSRAVELLYDRSLVELLLVCMAAWRDALRLLSLEGYGYHLASTRERTPWWVEDLFLLPAEKAHLLLCLVCWAACCALQRQGRGLKDMEISLQEISQTVEGQRQQLRRGQALKERLEENSRRFVCRSLQQAERWLLNAVWQAWSRQSEATRRARQRLIRWLPERLKQQNALRGALEVMESEQLEADAAGTEGGGAATTPERTQDDADTILIQVALSTLQWRQQPTEGGSGRGPSDAVASPLGRTGVLVAAAEMDLGRLEASPSPRPRGTRYFSQMFFISFCSLAGLPAAVVGVCARTRAMGVAGEAHRSTGLATGDDDELDVSTALSDSDLADLAGAAPQATGPKDDFDQVPEMPRLQAPKVTSDAKDEQIQNLERSVLNLVNQGASPGMVAFVEELRQLVDGKMKKELRNQQNTTQSTLNAHFGAIAHCAQQDWREVLDVALGQDVKANASSVESFGLQPLAQKHRLCRWGEWQRWEEKTSTQAAMEKSKETKDYLCGLYAGNESHRAAPVGDSGNCVMGSKYPASSQTRHIDFLRDQLAWWEDQLQQIQTSRVQCTAASEAYDSALAMFQQASTAHADVQKTCNATQVQLDEASCRYKAYSQKKCELIAHCADTAWQTYHDTWNEALTEAQFLQAVGRARHGADGRGGGSDEGAPEDRVLPRSFSVEQHDRWHPAVQAEGLPQSHSRHFFGVPATGAASGSQLPCGQRECGRVLCLRREVLRQHLQPQPTLCSLLLPQDLRPLSGDVVVQAFSEALPHVKSWLQLLSAWRYQAQEQRHLRQRLQSEQSSSRQLDQALQSAALALERCQEQPGPFHCRLLHEWRQLVVQRKTSAVRHGQRSRYVQLQEAKDQAMLLSSCLRQWQGQCQRSAAEWRTAQAVRQAQQQMHRKTLDALRRRQEGDACALQLLHFGAWRQEVLHSRIARAEKEKIITRTFGQLLLDDEMLRSRSFYEWRNALHHARHDALHRAAEQEAEERKKEAHEQKLQVMRQAFRSSSEALLGSAFLGWHNLARHRQQHLARRRQSEQRRERKDLELERFALLHCVCAWHVQALKCGSLRRKRSAGARIGLQALTLWQLRGVQGLTDPGRGAFQAQLLELWHQVALRGTEALRGRQQLRARNAQLCREKLIPALDVQRLLLLLGRWRLHCHLLHGRRAAGAMVEQRLAAEEQLWMSRLYDAWRLLRSEQLHLRAVGTSCQNAREVQLQLRWRMLHGMSQLQDLVDQGRLEALLLRWRVETSIRSTRRRLKERAFTGTMREVAREELELCQWVFSIFKAEATRERHQRELERTERQVQGARIVQRQMADGWKKALEALQAEQLRNLRAQLRSLCRAWLTGARALVNARGVRRRWASVLGHRQRQRALRRMCLHWRWVAGQERHDARLQRCRKYAENCTVQLRSAWLMQQTFRSWQHARAYEELFRILSDTQADLARAAEATALAETAAVAAQQRNQQVTVRVLPPKPAWAQVPHFVHPDPERDREAQFQAPVRSLQKDIQRHYAQRLQDLRNGTATSSARHCSFEVNIAQQGGPAEPTTREAWR</sequence>
<protein>
    <recommendedName>
        <fullName evidence="5">Sfi1 spindle body domain-containing protein</fullName>
    </recommendedName>
</protein>
<evidence type="ECO:0000313" key="3">
    <source>
        <dbReference type="EMBL" id="CAK9043454.1"/>
    </source>
</evidence>
<gene>
    <name evidence="3" type="ORF">CCMP2556_LOCUS22997</name>
</gene>
<dbReference type="Proteomes" id="UP001642484">
    <property type="component" value="Unassembled WGS sequence"/>
</dbReference>
<evidence type="ECO:0000256" key="1">
    <source>
        <dbReference type="SAM" id="Coils"/>
    </source>
</evidence>
<evidence type="ECO:0000313" key="4">
    <source>
        <dbReference type="Proteomes" id="UP001642484"/>
    </source>
</evidence>
<dbReference type="EMBL" id="CAXAMN010014447">
    <property type="protein sequence ID" value="CAK9043454.1"/>
    <property type="molecule type" value="Genomic_DNA"/>
</dbReference>
<feature type="coiled-coil region" evidence="1">
    <location>
        <begin position="323"/>
        <end position="357"/>
    </location>
</feature>
<feature type="region of interest" description="Disordered" evidence="2">
    <location>
        <begin position="422"/>
        <end position="441"/>
    </location>
</feature>
<comment type="caution">
    <text evidence="3">The sequence shown here is derived from an EMBL/GenBank/DDBJ whole genome shotgun (WGS) entry which is preliminary data.</text>
</comment>
<organism evidence="3 4">
    <name type="scientific">Durusdinium trenchii</name>
    <dbReference type="NCBI Taxonomy" id="1381693"/>
    <lineage>
        <taxon>Eukaryota</taxon>
        <taxon>Sar</taxon>
        <taxon>Alveolata</taxon>
        <taxon>Dinophyceae</taxon>
        <taxon>Suessiales</taxon>
        <taxon>Symbiodiniaceae</taxon>
        <taxon>Durusdinium</taxon>
    </lineage>
</organism>
<reference evidence="3 4" key="1">
    <citation type="submission" date="2024-02" db="EMBL/GenBank/DDBJ databases">
        <authorList>
            <person name="Chen Y."/>
            <person name="Shah S."/>
            <person name="Dougan E. K."/>
            <person name="Thang M."/>
            <person name="Chan C."/>
        </authorList>
    </citation>
    <scope>NUCLEOTIDE SEQUENCE [LARGE SCALE GENOMIC DNA]</scope>
</reference>
<evidence type="ECO:0008006" key="5">
    <source>
        <dbReference type="Google" id="ProtNLM"/>
    </source>
</evidence>